<feature type="region of interest" description="Disordered" evidence="12">
    <location>
        <begin position="278"/>
        <end position="315"/>
    </location>
</feature>
<dbReference type="NCBIfam" id="TIGR00614">
    <property type="entry name" value="recQ_fam"/>
    <property type="match status" value="1"/>
</dbReference>
<feature type="region of interest" description="Disordered" evidence="12">
    <location>
        <begin position="365"/>
        <end position="411"/>
    </location>
</feature>
<dbReference type="Proteomes" id="UP000029665">
    <property type="component" value="Unassembled WGS sequence"/>
</dbReference>
<comment type="subcellular location">
    <subcellularLocation>
        <location evidence="1">Nucleus</location>
    </subcellularLocation>
</comment>
<dbReference type="PANTHER" id="PTHR13710">
    <property type="entry name" value="DNA HELICASE RECQ FAMILY MEMBER"/>
    <property type="match status" value="1"/>
</dbReference>
<dbReference type="SMART" id="SM00487">
    <property type="entry name" value="DEXDc"/>
    <property type="match status" value="1"/>
</dbReference>
<dbReference type="SMART" id="SM00490">
    <property type="entry name" value="HELICc"/>
    <property type="match status" value="1"/>
</dbReference>
<dbReference type="Pfam" id="PF00270">
    <property type="entry name" value="DEAD"/>
    <property type="match status" value="1"/>
</dbReference>
<sequence length="1135" mass="125122">MAARPRNNLHEHDRQIGGTPTPPARVMPASPLAIGSKQCPQSKFKVSKSITSSTPSNVTVRSLPTFSTPGFNKATAPVATAISPSVADASNLSIISVSSTDSAPPNASNSSVPAKRVSSGSPADLLPTFSPKRQRTDHILNKENRCPIDTFDKGKGRARDLTQERDHRSTVTSLSTSLTVQPRVQTPPSHNAQCTLPATALHAALGTLPHDAGLEEMSEEELRGVCSTSDSLLEWCNKQIGAARADAGDPRDVVFCNILADFAEKRLASARTLLRGLQRGERQPTCRHNPSTLSTSFTVTSSGRPNGALNGALNPWDEVNHSATLRQNHPSAAFDSGPSRPNGSTANGFDDDDYWGSDDAFFEGLDPIPPAAPPRANSPADQLRPSPLAKDVLYPSSSGSEVPLSDPPHNKELEKRTYYPRLIQTLKNVFRLQSFRPLQLEAICDAMEGLDVFVLFPTGSGKSLTFQLPAVCQDGVTVVVSPLISLIRDQHRALKGLGVDAEILVQEMSESDRSDLWRRLRGNGKPPSLLYITPERLELDGMRSVLTRLRQEGKLCRFVIDEAHLITDWGRSFRDSYVQLKTLKTVFPGVPISALTGTANPTVQSDIVSRLRLVIRQPYKLSHNRPNLDYDVRYKGKNVLGAIADWIKSTYPRDTGIIYCSSRDKCEEIAKILRDKFQLSARHYHAQMADTDKSHVQREWSSGKVRIIVATVAFGMGIDKPDVRYVIHHSLPNSLNGYYQETGRAGRDGKLAHCILYYNRPDFHTRLSMIRNQPSKENRTFEEDDIRRVMSYVMNDVECRRKQVLSFFCEDFDPARCRRMCNNCRDATPCVTEDHTGDAQRALRLFENLSRDSRLTPTQLSAALKGSKAQLQVERGWTNDPLHGTCSHLSQDVIDRLIDQMIWHDFLSIRTERSQDAYSQNYLALGSRANALRTGQQNLTISFRAGRKGTARAQQKPDSRAAHDVAPDEGPSTVPLRSIPSAVPSRRGASAGPSSSSGPPSSVSVRSRKKTAPAPVRRSPLAEQVDHELSLWRDDPEGDPDFIDDEIEDISSPPPPRRVGTRGMPSASQTIADGYVSEIEDEPAPYRVTMIRPEDLDVAAEVNEGGEEVDVAMRCRADLLELRDQVRGAYTAGIL</sequence>
<dbReference type="GO" id="GO:0005737">
    <property type="term" value="C:cytoplasm"/>
    <property type="evidence" value="ECO:0007669"/>
    <property type="project" value="TreeGrafter"/>
</dbReference>
<evidence type="ECO:0000256" key="9">
    <source>
        <dbReference type="ARBA" id="ARBA00023242"/>
    </source>
</evidence>
<feature type="region of interest" description="Disordered" evidence="12">
    <location>
        <begin position="1"/>
        <end position="70"/>
    </location>
</feature>
<dbReference type="EMBL" id="CCBP010000034">
    <property type="protein sequence ID" value="CDO69123.1"/>
    <property type="molecule type" value="Genomic_DNA"/>
</dbReference>
<dbReference type="HOGENOM" id="CLU_001103_22_3_1"/>
<feature type="domain" description="Helicase C-terminal" evidence="14">
    <location>
        <begin position="642"/>
        <end position="787"/>
    </location>
</feature>
<name>A0A060S9Q6_PYCCI</name>
<feature type="compositionally biased region" description="Basic and acidic residues" evidence="12">
    <location>
        <begin position="1024"/>
        <end position="1035"/>
    </location>
</feature>
<dbReference type="STRING" id="5643.A0A060S9Q6"/>
<feature type="region of interest" description="Disordered" evidence="12">
    <location>
        <begin position="99"/>
        <end position="189"/>
    </location>
</feature>
<dbReference type="SUPFAM" id="SSF46785">
    <property type="entry name" value="Winged helix' DNA-binding domain"/>
    <property type="match status" value="1"/>
</dbReference>
<dbReference type="OrthoDB" id="10261556at2759"/>
<dbReference type="InterPro" id="IPR004589">
    <property type="entry name" value="DNA_helicase_ATP-dep_RecQ"/>
</dbReference>
<evidence type="ECO:0000256" key="4">
    <source>
        <dbReference type="ARBA" id="ARBA00022801"/>
    </source>
</evidence>
<dbReference type="InterPro" id="IPR032284">
    <property type="entry name" value="RecQ_Zn-bd"/>
</dbReference>
<comment type="caution">
    <text evidence="15">The sequence shown here is derived from an EMBL/GenBank/DDBJ whole genome shotgun (WGS) entry which is preliminary data.</text>
</comment>
<dbReference type="EC" id="5.6.2.4" evidence="11"/>
<feature type="region of interest" description="Disordered" evidence="12">
    <location>
        <begin position="328"/>
        <end position="350"/>
    </location>
</feature>
<evidence type="ECO:0000256" key="8">
    <source>
        <dbReference type="ARBA" id="ARBA00023235"/>
    </source>
</evidence>
<feature type="compositionally biased region" description="Low complexity" evidence="12">
    <location>
        <begin position="170"/>
        <end position="180"/>
    </location>
</feature>
<keyword evidence="3" id="KW-0547">Nucleotide-binding</keyword>
<dbReference type="AlphaFoldDB" id="A0A060S9Q6"/>
<accession>A0A060S9Q6</accession>
<dbReference type="GO" id="GO:0005634">
    <property type="term" value="C:nucleus"/>
    <property type="evidence" value="ECO:0007669"/>
    <property type="project" value="UniProtKB-SubCell"/>
</dbReference>
<evidence type="ECO:0000256" key="1">
    <source>
        <dbReference type="ARBA" id="ARBA00004123"/>
    </source>
</evidence>
<dbReference type="InterPro" id="IPR011545">
    <property type="entry name" value="DEAD/DEAH_box_helicase_dom"/>
</dbReference>
<feature type="domain" description="Helicase ATP-binding" evidence="13">
    <location>
        <begin position="443"/>
        <end position="617"/>
    </location>
</feature>
<dbReference type="InterPro" id="IPR018982">
    <property type="entry name" value="RQC_domain"/>
</dbReference>
<reference evidence="15" key="1">
    <citation type="submission" date="2014-01" db="EMBL/GenBank/DDBJ databases">
        <title>The genome of the white-rot fungus Pycnoporus cinnabarinus: a basidiomycete model with a versatile arsenal for lignocellulosic biomass breakdown.</title>
        <authorList>
            <person name="Levasseur A."/>
            <person name="Lomascolo A."/>
            <person name="Ruiz-Duenas F.J."/>
            <person name="Uzan E."/>
            <person name="Piumi F."/>
            <person name="Kues U."/>
            <person name="Ram A.F.J."/>
            <person name="Murat C."/>
            <person name="Haon M."/>
            <person name="Benoit I."/>
            <person name="Arfi Y."/>
            <person name="Chevret D."/>
            <person name="Drula E."/>
            <person name="Kwon M.J."/>
            <person name="Gouret P."/>
            <person name="Lesage-Meessen L."/>
            <person name="Lombard V."/>
            <person name="Mariette J."/>
            <person name="Noirot C."/>
            <person name="Park J."/>
            <person name="Patyshakuliyeva A."/>
            <person name="Wieneger R.A.B."/>
            <person name="Wosten H.A.B."/>
            <person name="Martin F."/>
            <person name="Coutinho P.M."/>
            <person name="de Vries R."/>
            <person name="Martinez A.T."/>
            <person name="Klopp C."/>
            <person name="Pontarotti P."/>
            <person name="Henrissat B."/>
            <person name="Record E."/>
        </authorList>
    </citation>
    <scope>NUCLEOTIDE SEQUENCE [LARGE SCALE GENOMIC DNA]</scope>
    <source>
        <strain evidence="15">BRFM137</strain>
    </source>
</reference>
<dbReference type="InterPro" id="IPR001650">
    <property type="entry name" value="Helicase_C-like"/>
</dbReference>
<gene>
    <name evidence="15" type="ORF">BN946_scf185042.g25</name>
</gene>
<evidence type="ECO:0000256" key="6">
    <source>
        <dbReference type="ARBA" id="ARBA00022840"/>
    </source>
</evidence>
<dbReference type="Pfam" id="PF00271">
    <property type="entry name" value="Helicase_C"/>
    <property type="match status" value="1"/>
</dbReference>
<dbReference type="PROSITE" id="PS51192">
    <property type="entry name" value="HELICASE_ATP_BIND_1"/>
    <property type="match status" value="1"/>
</dbReference>
<dbReference type="PANTHER" id="PTHR13710:SF153">
    <property type="entry name" value="RECQ-LIKE DNA HELICASE BLM"/>
    <property type="match status" value="1"/>
</dbReference>
<dbReference type="GO" id="GO:0003677">
    <property type="term" value="F:DNA binding"/>
    <property type="evidence" value="ECO:0007669"/>
    <property type="project" value="UniProtKB-KW"/>
</dbReference>
<dbReference type="Pfam" id="PF09382">
    <property type="entry name" value="RQC"/>
    <property type="match status" value="1"/>
</dbReference>
<dbReference type="GO" id="GO:0005524">
    <property type="term" value="F:ATP binding"/>
    <property type="evidence" value="ECO:0007669"/>
    <property type="project" value="UniProtKB-KW"/>
</dbReference>
<dbReference type="GO" id="GO:0016787">
    <property type="term" value="F:hydrolase activity"/>
    <property type="evidence" value="ECO:0007669"/>
    <property type="project" value="UniProtKB-KW"/>
</dbReference>
<evidence type="ECO:0000259" key="13">
    <source>
        <dbReference type="PROSITE" id="PS51192"/>
    </source>
</evidence>
<dbReference type="PROSITE" id="PS51194">
    <property type="entry name" value="HELICASE_CTER"/>
    <property type="match status" value="1"/>
</dbReference>
<dbReference type="SUPFAM" id="SSF52540">
    <property type="entry name" value="P-loop containing nucleoside triphosphate hydrolases"/>
    <property type="match status" value="1"/>
</dbReference>
<dbReference type="GO" id="GO:0006260">
    <property type="term" value="P:DNA replication"/>
    <property type="evidence" value="ECO:0007669"/>
    <property type="project" value="InterPro"/>
</dbReference>
<dbReference type="InterPro" id="IPR014001">
    <property type="entry name" value="Helicase_ATP-bd"/>
</dbReference>
<comment type="similarity">
    <text evidence="2">Belongs to the helicase family. RecQ subfamily.</text>
</comment>
<keyword evidence="5" id="KW-0347">Helicase</keyword>
<keyword evidence="7" id="KW-0238">DNA-binding</keyword>
<dbReference type="Pfam" id="PF16124">
    <property type="entry name" value="RecQ_Zn_bind"/>
    <property type="match status" value="1"/>
</dbReference>
<feature type="compositionally biased region" description="Low complexity" evidence="12">
    <location>
        <begin position="984"/>
        <end position="1005"/>
    </location>
</feature>
<evidence type="ECO:0000256" key="5">
    <source>
        <dbReference type="ARBA" id="ARBA00022806"/>
    </source>
</evidence>
<dbReference type="FunFam" id="3.40.50.300:FF:000340">
    <property type="entry name" value="Bloom syndrome, RecQ helicase"/>
    <property type="match status" value="1"/>
</dbReference>
<organism evidence="15 16">
    <name type="scientific">Pycnoporus cinnabarinus</name>
    <name type="common">Cinnabar-red polypore</name>
    <name type="synonym">Trametes cinnabarina</name>
    <dbReference type="NCBI Taxonomy" id="5643"/>
    <lineage>
        <taxon>Eukaryota</taxon>
        <taxon>Fungi</taxon>
        <taxon>Dikarya</taxon>
        <taxon>Basidiomycota</taxon>
        <taxon>Agaricomycotina</taxon>
        <taxon>Agaricomycetes</taxon>
        <taxon>Polyporales</taxon>
        <taxon>Polyporaceae</taxon>
        <taxon>Trametes</taxon>
    </lineage>
</organism>
<feature type="region of interest" description="Disordered" evidence="12">
    <location>
        <begin position="943"/>
        <end position="1068"/>
    </location>
</feature>
<proteinExistence type="inferred from homology"/>
<dbReference type="InterPro" id="IPR036388">
    <property type="entry name" value="WH-like_DNA-bd_sf"/>
</dbReference>
<evidence type="ECO:0000256" key="11">
    <source>
        <dbReference type="ARBA" id="ARBA00034808"/>
    </source>
</evidence>
<dbReference type="GO" id="GO:0043138">
    <property type="term" value="F:3'-5' DNA helicase activity"/>
    <property type="evidence" value="ECO:0007669"/>
    <property type="project" value="UniProtKB-EC"/>
</dbReference>
<evidence type="ECO:0000313" key="16">
    <source>
        <dbReference type="Proteomes" id="UP000029665"/>
    </source>
</evidence>
<feature type="compositionally biased region" description="Low complexity" evidence="12">
    <location>
        <begin position="99"/>
        <end position="114"/>
    </location>
</feature>
<comment type="catalytic activity">
    <reaction evidence="10">
        <text>Couples ATP hydrolysis with the unwinding of duplex DNA by translocating in the 3'-5' direction.</text>
        <dbReference type="EC" id="5.6.2.4"/>
    </reaction>
</comment>
<feature type="compositionally biased region" description="Polar residues" evidence="12">
    <location>
        <begin position="48"/>
        <end position="70"/>
    </location>
</feature>
<dbReference type="CDD" id="cd18794">
    <property type="entry name" value="SF2_C_RecQ"/>
    <property type="match status" value="1"/>
</dbReference>
<dbReference type="Gene3D" id="3.40.50.300">
    <property type="entry name" value="P-loop containing nucleotide triphosphate hydrolases"/>
    <property type="match status" value="2"/>
</dbReference>
<dbReference type="Gene3D" id="1.10.10.10">
    <property type="entry name" value="Winged helix-like DNA-binding domain superfamily/Winged helix DNA-binding domain"/>
    <property type="match status" value="1"/>
</dbReference>
<evidence type="ECO:0000256" key="12">
    <source>
        <dbReference type="SAM" id="MobiDB-lite"/>
    </source>
</evidence>
<keyword evidence="16" id="KW-1185">Reference proteome</keyword>
<keyword evidence="9" id="KW-0539">Nucleus</keyword>
<dbReference type="GO" id="GO:0005694">
    <property type="term" value="C:chromosome"/>
    <property type="evidence" value="ECO:0007669"/>
    <property type="project" value="TreeGrafter"/>
</dbReference>
<evidence type="ECO:0000256" key="10">
    <source>
        <dbReference type="ARBA" id="ARBA00034617"/>
    </source>
</evidence>
<evidence type="ECO:0000256" key="7">
    <source>
        <dbReference type="ARBA" id="ARBA00023125"/>
    </source>
</evidence>
<evidence type="ECO:0000259" key="14">
    <source>
        <dbReference type="PROSITE" id="PS51194"/>
    </source>
</evidence>
<dbReference type="OMA" id="CNILADF"/>
<dbReference type="CDD" id="cd17920">
    <property type="entry name" value="DEXHc_RecQ"/>
    <property type="match status" value="1"/>
</dbReference>
<dbReference type="GO" id="GO:0009378">
    <property type="term" value="F:four-way junction helicase activity"/>
    <property type="evidence" value="ECO:0007669"/>
    <property type="project" value="TreeGrafter"/>
</dbReference>
<keyword evidence="6" id="KW-0067">ATP-binding</keyword>
<feature type="compositionally biased region" description="Basic and acidic residues" evidence="12">
    <location>
        <begin position="955"/>
        <end position="966"/>
    </location>
</feature>
<dbReference type="GO" id="GO:0000724">
    <property type="term" value="P:double-strand break repair via homologous recombination"/>
    <property type="evidence" value="ECO:0007669"/>
    <property type="project" value="TreeGrafter"/>
</dbReference>
<evidence type="ECO:0000256" key="3">
    <source>
        <dbReference type="ARBA" id="ARBA00022741"/>
    </source>
</evidence>
<feature type="compositionally biased region" description="Acidic residues" evidence="12">
    <location>
        <begin position="1036"/>
        <end position="1049"/>
    </location>
</feature>
<dbReference type="InterPro" id="IPR027417">
    <property type="entry name" value="P-loop_NTPase"/>
</dbReference>
<dbReference type="SMART" id="SM00956">
    <property type="entry name" value="RQC"/>
    <property type="match status" value="1"/>
</dbReference>
<evidence type="ECO:0000313" key="15">
    <source>
        <dbReference type="EMBL" id="CDO69123.1"/>
    </source>
</evidence>
<evidence type="ECO:0000256" key="2">
    <source>
        <dbReference type="ARBA" id="ARBA00005446"/>
    </source>
</evidence>
<protein>
    <recommendedName>
        <fullName evidence="11">DNA 3'-5' helicase</fullName>
        <ecNumber evidence="11">5.6.2.4</ecNumber>
    </recommendedName>
</protein>
<feature type="compositionally biased region" description="Basic and acidic residues" evidence="12">
    <location>
        <begin position="134"/>
        <end position="169"/>
    </location>
</feature>
<keyword evidence="4" id="KW-0378">Hydrolase</keyword>
<feature type="compositionally biased region" description="Low complexity" evidence="12">
    <location>
        <begin position="291"/>
        <end position="302"/>
    </location>
</feature>
<dbReference type="InterPro" id="IPR036390">
    <property type="entry name" value="WH_DNA-bd_sf"/>
</dbReference>
<keyword evidence="8" id="KW-0413">Isomerase</keyword>